<dbReference type="InterPro" id="IPR050766">
    <property type="entry name" value="Bact_Lucif_Oxidored"/>
</dbReference>
<dbReference type="RefSeq" id="WP_084162322.1">
    <property type="nucleotide sequence ID" value="NZ_OX458333.1"/>
</dbReference>
<evidence type="ECO:0000256" key="2">
    <source>
        <dbReference type="ARBA" id="ARBA00023033"/>
    </source>
</evidence>
<dbReference type="PANTHER" id="PTHR30137">
    <property type="entry name" value="LUCIFERASE-LIKE MONOOXYGENASE"/>
    <property type="match status" value="1"/>
</dbReference>
<dbReference type="InterPro" id="IPR011251">
    <property type="entry name" value="Luciferase-like_dom"/>
</dbReference>
<protein>
    <submittedName>
        <fullName evidence="4">Flavin-dependent trigonelline monooxygenase, oxygenase component</fullName>
        <ecNumber evidence="4">1.14.14.-</ecNumber>
    </submittedName>
</protein>
<reference evidence="4 5" key="1">
    <citation type="submission" date="2023-03" db="EMBL/GenBank/DDBJ databases">
        <authorList>
            <person name="Pearce D."/>
        </authorList>
    </citation>
    <scope>NUCLEOTIDE SEQUENCE [LARGE SCALE GENOMIC DNA]</scope>
    <source>
        <strain evidence="4">Msz</strain>
    </source>
</reference>
<name>A0ABN8X5C7_9GAMM</name>
<dbReference type="GO" id="GO:0004497">
    <property type="term" value="F:monooxygenase activity"/>
    <property type="evidence" value="ECO:0007669"/>
    <property type="project" value="UniProtKB-KW"/>
</dbReference>
<dbReference type="EMBL" id="OX458333">
    <property type="protein sequence ID" value="CAI8842159.1"/>
    <property type="molecule type" value="Genomic_DNA"/>
</dbReference>
<organism evidence="4 5">
    <name type="scientific">Methylocaldum szegediense</name>
    <dbReference type="NCBI Taxonomy" id="73780"/>
    <lineage>
        <taxon>Bacteria</taxon>
        <taxon>Pseudomonadati</taxon>
        <taxon>Pseudomonadota</taxon>
        <taxon>Gammaproteobacteria</taxon>
        <taxon>Methylococcales</taxon>
        <taxon>Methylococcaceae</taxon>
        <taxon>Methylocaldum</taxon>
    </lineage>
</organism>
<dbReference type="PANTHER" id="PTHR30137:SF8">
    <property type="entry name" value="BLR5498 PROTEIN"/>
    <property type="match status" value="1"/>
</dbReference>
<gene>
    <name evidence="4" type="ORF">MSZNOR_2347</name>
</gene>
<evidence type="ECO:0000313" key="5">
    <source>
        <dbReference type="Proteomes" id="UP001162030"/>
    </source>
</evidence>
<keyword evidence="1 4" id="KW-0560">Oxidoreductase</keyword>
<dbReference type="InterPro" id="IPR036661">
    <property type="entry name" value="Luciferase-like_sf"/>
</dbReference>
<keyword evidence="2 4" id="KW-0503">Monooxygenase</keyword>
<sequence>MAIRSDMKSGMRFGLSGCGAGLEAAEPFDWIELAERAEQLGFSSLWINEEHFQHRMHSGSGRHCLSPLIVAAAMAARTRRIRIGFSVLLLPLHHPLRLAEEIASLDVLSGGRIDFGISRGGNPGYFEAYGVNPANSETAFADALRFILKCWTTKEMPLGQGLYSVEPKPIQKPHPPVYVGAYSPERAAWTVREGHRLIQHGIQALSHVENLLRAYAEAGGDPADVPVGRFVYVGESDAAARRDLQPVIRALTERLRKAGIVRRGVIDEAMLDAERFYREMVIAGGPETCVERIHALSDRLGIRHLNCLASFFGYLPPTQLQRSLERLSFEVMPPFQPTKP</sequence>
<dbReference type="Pfam" id="PF00296">
    <property type="entry name" value="Bac_luciferase"/>
    <property type="match status" value="1"/>
</dbReference>
<accession>A0ABN8X5C7</accession>
<proteinExistence type="predicted"/>
<keyword evidence="5" id="KW-1185">Reference proteome</keyword>
<evidence type="ECO:0000313" key="4">
    <source>
        <dbReference type="EMBL" id="CAI8842159.1"/>
    </source>
</evidence>
<dbReference type="SUPFAM" id="SSF51679">
    <property type="entry name" value="Bacterial luciferase-like"/>
    <property type="match status" value="1"/>
</dbReference>
<dbReference type="EC" id="1.14.14.-" evidence="4"/>
<evidence type="ECO:0000256" key="1">
    <source>
        <dbReference type="ARBA" id="ARBA00023002"/>
    </source>
</evidence>
<dbReference type="Gene3D" id="3.20.20.30">
    <property type="entry name" value="Luciferase-like domain"/>
    <property type="match status" value="1"/>
</dbReference>
<feature type="domain" description="Luciferase-like" evidence="3">
    <location>
        <begin position="27"/>
        <end position="302"/>
    </location>
</feature>
<dbReference type="Proteomes" id="UP001162030">
    <property type="component" value="Chromosome"/>
</dbReference>
<evidence type="ECO:0000259" key="3">
    <source>
        <dbReference type="Pfam" id="PF00296"/>
    </source>
</evidence>